<organism evidence="4">
    <name type="scientific">marine sediment metagenome</name>
    <dbReference type="NCBI Taxonomy" id="412755"/>
    <lineage>
        <taxon>unclassified sequences</taxon>
        <taxon>metagenomes</taxon>
        <taxon>ecological metagenomes</taxon>
    </lineage>
</organism>
<dbReference type="PANTHER" id="PTHR30469:SF29">
    <property type="entry name" value="BLR2860 PROTEIN"/>
    <property type="match status" value="1"/>
</dbReference>
<dbReference type="Gene3D" id="2.40.50.100">
    <property type="match status" value="1"/>
</dbReference>
<keyword evidence="1" id="KW-0175">Coiled coil</keyword>
<reference evidence="4" key="1">
    <citation type="journal article" date="2015" name="Nature">
        <title>Complex archaea that bridge the gap between prokaryotes and eukaryotes.</title>
        <authorList>
            <person name="Spang A."/>
            <person name="Saw J.H."/>
            <person name="Jorgensen S.L."/>
            <person name="Zaremba-Niedzwiedzka K."/>
            <person name="Martijn J."/>
            <person name="Lind A.E."/>
            <person name="van Eijk R."/>
            <person name="Schleper C."/>
            <person name="Guy L."/>
            <person name="Ettema T.J."/>
        </authorList>
    </citation>
    <scope>NUCLEOTIDE SEQUENCE</scope>
</reference>
<dbReference type="NCBIfam" id="TIGR01730">
    <property type="entry name" value="RND_mfp"/>
    <property type="match status" value="1"/>
</dbReference>
<dbReference type="Pfam" id="PF25954">
    <property type="entry name" value="Beta-barrel_RND_2"/>
    <property type="match status" value="1"/>
</dbReference>
<comment type="caution">
    <text evidence="4">The sequence shown here is derived from an EMBL/GenBank/DDBJ whole genome shotgun (WGS) entry which is preliminary data.</text>
</comment>
<keyword evidence="2" id="KW-0812">Transmembrane</keyword>
<dbReference type="AlphaFoldDB" id="A0A0F9WIX1"/>
<protein>
    <recommendedName>
        <fullName evidence="3">CusB-like beta-barrel domain-containing protein</fullName>
    </recommendedName>
</protein>
<feature type="domain" description="CusB-like beta-barrel" evidence="3">
    <location>
        <begin position="200"/>
        <end position="271"/>
    </location>
</feature>
<evidence type="ECO:0000256" key="2">
    <source>
        <dbReference type="SAM" id="Phobius"/>
    </source>
</evidence>
<feature type="transmembrane region" description="Helical" evidence="2">
    <location>
        <begin position="15"/>
        <end position="35"/>
    </location>
</feature>
<dbReference type="SUPFAM" id="SSF111369">
    <property type="entry name" value="HlyD-like secretion proteins"/>
    <property type="match status" value="1"/>
</dbReference>
<dbReference type="InterPro" id="IPR058792">
    <property type="entry name" value="Beta-barrel_RND_2"/>
</dbReference>
<proteinExistence type="predicted"/>
<keyword evidence="2" id="KW-0472">Membrane</keyword>
<evidence type="ECO:0000313" key="4">
    <source>
        <dbReference type="EMBL" id="KKN78373.1"/>
    </source>
</evidence>
<evidence type="ECO:0000259" key="3">
    <source>
        <dbReference type="Pfam" id="PF25954"/>
    </source>
</evidence>
<dbReference type="Gene3D" id="2.40.30.170">
    <property type="match status" value="1"/>
</dbReference>
<dbReference type="InterPro" id="IPR006143">
    <property type="entry name" value="RND_pump_MFP"/>
</dbReference>
<evidence type="ECO:0000256" key="1">
    <source>
        <dbReference type="SAM" id="Coils"/>
    </source>
</evidence>
<dbReference type="GO" id="GO:1990281">
    <property type="term" value="C:efflux pump complex"/>
    <property type="evidence" value="ECO:0007669"/>
    <property type="project" value="TreeGrafter"/>
</dbReference>
<gene>
    <name evidence="4" type="ORF">LCGC14_0350950</name>
</gene>
<dbReference type="GO" id="GO:0015562">
    <property type="term" value="F:efflux transmembrane transporter activity"/>
    <property type="evidence" value="ECO:0007669"/>
    <property type="project" value="TreeGrafter"/>
</dbReference>
<sequence>MISNRLIKVRERKGIWVVVGVLVVLAVLAVLAILFSEDRKDERGTDTIAPSADQLLVLEGELQPQRATVVRARSAGEVEKWLVERGAPVVEGDVLVQLMAGERRIKLGSAQARVNIAKQQLLVTRHLVADGSEPEANLAGAQAEMDAAQAELAAIEETMDVTRVQATSAGRVEALLVEAGDRIEEGSEVARIVSADPLRVTVQVPQSSIGRVVMKQPAQVRVSGHGTVDGRVSHIEEDVDPAAPTVRVDIEITGVDQRFPAGAAVEVRFAAK</sequence>
<dbReference type="PANTHER" id="PTHR30469">
    <property type="entry name" value="MULTIDRUG RESISTANCE PROTEIN MDTA"/>
    <property type="match status" value="1"/>
</dbReference>
<name>A0A0F9WIX1_9ZZZZ</name>
<keyword evidence="2" id="KW-1133">Transmembrane helix</keyword>
<dbReference type="EMBL" id="LAZR01000264">
    <property type="protein sequence ID" value="KKN78373.1"/>
    <property type="molecule type" value="Genomic_DNA"/>
</dbReference>
<feature type="coiled-coil region" evidence="1">
    <location>
        <begin position="138"/>
        <end position="165"/>
    </location>
</feature>
<accession>A0A0F9WIX1</accession>